<keyword evidence="1" id="KW-0112">Calmodulin-binding</keyword>
<evidence type="ECO:0000256" key="3">
    <source>
        <dbReference type="ARBA" id="ARBA00024378"/>
    </source>
</evidence>
<dbReference type="Pfam" id="PF13178">
    <property type="entry name" value="DUF4005"/>
    <property type="match status" value="1"/>
</dbReference>
<comment type="subunit">
    <text evidence="3">Binds to multiple calmodulin (CaM) in the presence of Ca(2+) and CaM-like proteins.</text>
</comment>
<keyword evidence="7" id="KW-1185">Reference proteome</keyword>
<accession>A0A5P1EZ23</accession>
<dbReference type="Proteomes" id="UP000243459">
    <property type="component" value="Chromosome 5"/>
</dbReference>
<evidence type="ECO:0000259" key="5">
    <source>
        <dbReference type="Pfam" id="PF13178"/>
    </source>
</evidence>
<dbReference type="PANTHER" id="PTHR32295:SF10">
    <property type="entry name" value="PROTEIN IQ-DOMAIN 25"/>
    <property type="match status" value="1"/>
</dbReference>
<evidence type="ECO:0000256" key="1">
    <source>
        <dbReference type="ARBA" id="ARBA00022860"/>
    </source>
</evidence>
<dbReference type="AlphaFoldDB" id="A0A5P1EZ23"/>
<evidence type="ECO:0000256" key="2">
    <source>
        <dbReference type="ARBA" id="ARBA00024341"/>
    </source>
</evidence>
<dbReference type="Gene3D" id="1.20.5.190">
    <property type="match status" value="1"/>
</dbReference>
<dbReference type="PROSITE" id="PS50096">
    <property type="entry name" value="IQ"/>
    <property type="match status" value="2"/>
</dbReference>
<dbReference type="GO" id="GO:0005516">
    <property type="term" value="F:calmodulin binding"/>
    <property type="evidence" value="ECO:0007669"/>
    <property type="project" value="UniProtKB-KW"/>
</dbReference>
<evidence type="ECO:0000256" key="4">
    <source>
        <dbReference type="SAM" id="MobiDB-lite"/>
    </source>
</evidence>
<feature type="domain" description="DUF4005" evidence="5">
    <location>
        <begin position="160"/>
        <end position="232"/>
    </location>
</feature>
<sequence>MGRFLFNLCCVKEKEKEKSKWPSSEQSNDEQSKQAMQAAVAVVKMRCKRSSSLIENWAAIRIQSAFRGYLAKKALRALRGLVKLQALVKGSLVRKRTALVLQSMQALIRAQATMKPEKCPAFLYDDGKFRTVEMGSSDFIEMNPNFSSLQIQIPRCRYLHESSSLSITATSTPRISSSVCSSPHWPSYMASTRSSDAKARSPSAPKQRSELSPSIMMKGRVSFNENGDSRSSLSGIGKEARVTLKNAVVGRIDRGLEYRSDHHLMGRFSC</sequence>
<dbReference type="PANTHER" id="PTHR32295">
    <property type="entry name" value="IQ-DOMAIN 5-RELATED"/>
    <property type="match status" value="1"/>
</dbReference>
<protein>
    <recommendedName>
        <fullName evidence="5">DUF4005 domain-containing protein</fullName>
    </recommendedName>
</protein>
<dbReference type="EMBL" id="CM007385">
    <property type="protein sequence ID" value="ONK69789.1"/>
    <property type="molecule type" value="Genomic_DNA"/>
</dbReference>
<dbReference type="Pfam" id="PF00612">
    <property type="entry name" value="IQ"/>
    <property type="match status" value="1"/>
</dbReference>
<name>A0A5P1EZ23_ASPOF</name>
<dbReference type="InterPro" id="IPR025064">
    <property type="entry name" value="DUF4005"/>
</dbReference>
<reference evidence="7" key="1">
    <citation type="journal article" date="2017" name="Nat. Commun.">
        <title>The asparagus genome sheds light on the origin and evolution of a young Y chromosome.</title>
        <authorList>
            <person name="Harkess A."/>
            <person name="Zhou J."/>
            <person name="Xu C."/>
            <person name="Bowers J.E."/>
            <person name="Van der Hulst R."/>
            <person name="Ayyampalayam S."/>
            <person name="Mercati F."/>
            <person name="Riccardi P."/>
            <person name="McKain M.R."/>
            <person name="Kakrana A."/>
            <person name="Tang H."/>
            <person name="Ray J."/>
            <person name="Groenendijk J."/>
            <person name="Arikit S."/>
            <person name="Mathioni S.M."/>
            <person name="Nakano M."/>
            <person name="Shan H."/>
            <person name="Telgmann-Rauber A."/>
            <person name="Kanno A."/>
            <person name="Yue Z."/>
            <person name="Chen H."/>
            <person name="Li W."/>
            <person name="Chen Y."/>
            <person name="Xu X."/>
            <person name="Zhang Y."/>
            <person name="Luo S."/>
            <person name="Chen H."/>
            <person name="Gao J."/>
            <person name="Mao Z."/>
            <person name="Pires J.C."/>
            <person name="Luo M."/>
            <person name="Kudrna D."/>
            <person name="Wing R.A."/>
            <person name="Meyers B.C."/>
            <person name="Yi K."/>
            <person name="Kong H."/>
            <person name="Lavrijsen P."/>
            <person name="Sunseri F."/>
            <person name="Falavigna A."/>
            <person name="Ye Y."/>
            <person name="Leebens-Mack J.H."/>
            <person name="Chen G."/>
        </authorList>
    </citation>
    <scope>NUCLEOTIDE SEQUENCE [LARGE SCALE GENOMIC DNA]</scope>
    <source>
        <strain evidence="7">cv. DH0086</strain>
    </source>
</reference>
<dbReference type="Gramene" id="ONK69789">
    <property type="protein sequence ID" value="ONK69789"/>
    <property type="gene ID" value="A4U43_C05F26730"/>
</dbReference>
<feature type="region of interest" description="Disordered" evidence="4">
    <location>
        <begin position="191"/>
        <end position="214"/>
    </location>
</feature>
<gene>
    <name evidence="6" type="ORF">A4U43_C05F26730</name>
</gene>
<proteinExistence type="inferred from homology"/>
<evidence type="ECO:0000313" key="6">
    <source>
        <dbReference type="EMBL" id="ONK69789.1"/>
    </source>
</evidence>
<dbReference type="InterPro" id="IPR000048">
    <property type="entry name" value="IQ_motif_EF-hand-BS"/>
</dbReference>
<organism evidence="6 7">
    <name type="scientific">Asparagus officinalis</name>
    <name type="common">Garden asparagus</name>
    <dbReference type="NCBI Taxonomy" id="4686"/>
    <lineage>
        <taxon>Eukaryota</taxon>
        <taxon>Viridiplantae</taxon>
        <taxon>Streptophyta</taxon>
        <taxon>Embryophyta</taxon>
        <taxon>Tracheophyta</taxon>
        <taxon>Spermatophyta</taxon>
        <taxon>Magnoliopsida</taxon>
        <taxon>Liliopsida</taxon>
        <taxon>Asparagales</taxon>
        <taxon>Asparagaceae</taxon>
        <taxon>Asparagoideae</taxon>
        <taxon>Asparagus</taxon>
    </lineage>
</organism>
<evidence type="ECO:0000313" key="7">
    <source>
        <dbReference type="Proteomes" id="UP000243459"/>
    </source>
</evidence>
<comment type="similarity">
    <text evidence="2">Belongs to the IQD family.</text>
</comment>